<gene>
    <name evidence="3" type="ORF">Prubr_55170</name>
</gene>
<dbReference type="InterPro" id="IPR019953">
    <property type="entry name" value="OHR"/>
</dbReference>
<dbReference type="Proteomes" id="UP000680866">
    <property type="component" value="Chromosome"/>
</dbReference>
<proteinExistence type="inferred from homology"/>
<dbReference type="AlphaFoldDB" id="A0A810N526"/>
<dbReference type="PANTHER" id="PTHR33797">
    <property type="entry name" value="ORGANIC HYDROPEROXIDE RESISTANCE PROTEIN-LIKE"/>
    <property type="match status" value="1"/>
</dbReference>
<accession>A0A810N526</accession>
<keyword evidence="4" id="KW-1185">Reference proteome</keyword>
<dbReference type="InterPro" id="IPR036102">
    <property type="entry name" value="OsmC/Ohrsf"/>
</dbReference>
<dbReference type="InterPro" id="IPR015946">
    <property type="entry name" value="KH_dom-like_a/b"/>
</dbReference>
<dbReference type="NCBIfam" id="TIGR03561">
    <property type="entry name" value="organ_hyd_perox"/>
    <property type="match status" value="1"/>
</dbReference>
<name>A0A810N526_9ACTN</name>
<evidence type="ECO:0000313" key="3">
    <source>
        <dbReference type="EMBL" id="BCJ68496.1"/>
    </source>
</evidence>
<dbReference type="RefSeq" id="WP_212817722.1">
    <property type="nucleotide sequence ID" value="NZ_AP023359.1"/>
</dbReference>
<dbReference type="InterPro" id="IPR003718">
    <property type="entry name" value="OsmC/Ohr_fam"/>
</dbReference>
<protein>
    <submittedName>
        <fullName evidence="3">Stress-induced protein</fullName>
    </submittedName>
</protein>
<evidence type="ECO:0000256" key="2">
    <source>
        <dbReference type="SAM" id="MobiDB-lite"/>
    </source>
</evidence>
<evidence type="ECO:0000256" key="1">
    <source>
        <dbReference type="ARBA" id="ARBA00007378"/>
    </source>
</evidence>
<dbReference type="Gene3D" id="2.20.25.10">
    <property type="match status" value="1"/>
</dbReference>
<dbReference type="EMBL" id="AP023359">
    <property type="protein sequence ID" value="BCJ68496.1"/>
    <property type="molecule type" value="Genomic_DNA"/>
</dbReference>
<dbReference type="KEGG" id="pry:Prubr_55170"/>
<dbReference type="SUPFAM" id="SSF82784">
    <property type="entry name" value="OsmC-like"/>
    <property type="match status" value="1"/>
</dbReference>
<dbReference type="Pfam" id="PF02566">
    <property type="entry name" value="OsmC"/>
    <property type="match status" value="1"/>
</dbReference>
<sequence length="154" mass="15574">MSVEIPAGAATAAPRDTVYTASVRVSGGRGGRAESLTGSFRATLTRPAERGPDAPGTDPEELFAAGYAACFDSALAAVGRRERITLGPTEVTASVSLGTTDGGGYAIAVLLAVSAPSCPRADLERAVAAAHLLCPYSNAVRGNTPVTIRVDGQD</sequence>
<dbReference type="Gene3D" id="3.30.300.20">
    <property type="match status" value="1"/>
</dbReference>
<feature type="region of interest" description="Disordered" evidence="2">
    <location>
        <begin position="27"/>
        <end position="57"/>
    </location>
</feature>
<comment type="similarity">
    <text evidence="1">Belongs to the OsmC/Ohr family.</text>
</comment>
<evidence type="ECO:0000313" key="4">
    <source>
        <dbReference type="Proteomes" id="UP000680866"/>
    </source>
</evidence>
<organism evidence="3 4">
    <name type="scientific">Polymorphospora rubra</name>
    <dbReference type="NCBI Taxonomy" id="338584"/>
    <lineage>
        <taxon>Bacteria</taxon>
        <taxon>Bacillati</taxon>
        <taxon>Actinomycetota</taxon>
        <taxon>Actinomycetes</taxon>
        <taxon>Micromonosporales</taxon>
        <taxon>Micromonosporaceae</taxon>
        <taxon>Polymorphospora</taxon>
    </lineage>
</organism>
<reference evidence="3" key="1">
    <citation type="submission" date="2020-08" db="EMBL/GenBank/DDBJ databases">
        <title>Whole genome shotgun sequence of Polymorphospora rubra NBRC 101157.</title>
        <authorList>
            <person name="Komaki H."/>
            <person name="Tamura T."/>
        </authorList>
    </citation>
    <scope>NUCLEOTIDE SEQUENCE</scope>
    <source>
        <strain evidence="3">NBRC 101157</strain>
    </source>
</reference>
<dbReference type="PANTHER" id="PTHR33797:SF2">
    <property type="entry name" value="ORGANIC HYDROPEROXIDE RESISTANCE PROTEIN-LIKE"/>
    <property type="match status" value="1"/>
</dbReference>
<dbReference type="GO" id="GO:0006979">
    <property type="term" value="P:response to oxidative stress"/>
    <property type="evidence" value="ECO:0007669"/>
    <property type="project" value="InterPro"/>
</dbReference>